<keyword evidence="3 8" id="KW-0378">Hydrolase</keyword>
<dbReference type="InterPro" id="IPR001701">
    <property type="entry name" value="Glyco_hydro_9"/>
</dbReference>
<reference evidence="13" key="1">
    <citation type="journal article" date="2020" name="Fungal Divers.">
        <title>Resolving the Mortierellaceae phylogeny through synthesis of multi-gene phylogenetics and phylogenomics.</title>
        <authorList>
            <person name="Vandepol N."/>
            <person name="Liber J."/>
            <person name="Desiro A."/>
            <person name="Na H."/>
            <person name="Kennedy M."/>
            <person name="Barry K."/>
            <person name="Grigoriev I.V."/>
            <person name="Miller A.N."/>
            <person name="O'Donnell K."/>
            <person name="Stajich J.E."/>
            <person name="Bonito G."/>
        </authorList>
    </citation>
    <scope>NUCLEOTIDE SEQUENCE</scope>
    <source>
        <strain evidence="13">NVP1</strain>
    </source>
</reference>
<dbReference type="PROSITE" id="PS00698">
    <property type="entry name" value="GH9_3"/>
    <property type="match status" value="1"/>
</dbReference>
<feature type="active site" evidence="8">
    <location>
        <position position="506"/>
    </location>
</feature>
<feature type="compositionally biased region" description="Basic and acidic residues" evidence="10">
    <location>
        <begin position="607"/>
        <end position="618"/>
    </location>
</feature>
<comment type="similarity">
    <text evidence="2 8 9">Belongs to the glycosyl hydrolase 9 (cellulase E) family.</text>
</comment>
<organism evidence="13 14">
    <name type="scientific">Podila minutissima</name>
    <dbReference type="NCBI Taxonomy" id="64525"/>
    <lineage>
        <taxon>Eukaryota</taxon>
        <taxon>Fungi</taxon>
        <taxon>Fungi incertae sedis</taxon>
        <taxon>Mucoromycota</taxon>
        <taxon>Mortierellomycotina</taxon>
        <taxon>Mortierellomycetes</taxon>
        <taxon>Mortierellales</taxon>
        <taxon>Mortierellaceae</taxon>
        <taxon>Podila</taxon>
    </lineage>
</organism>
<feature type="compositionally biased region" description="Polar residues" evidence="10">
    <location>
        <begin position="648"/>
        <end position="660"/>
    </location>
</feature>
<protein>
    <recommendedName>
        <fullName evidence="9">Endoglucanase</fullName>
        <ecNumber evidence="9">3.2.1.4</ecNumber>
    </recommendedName>
</protein>
<dbReference type="EMBL" id="JAAAUY010000320">
    <property type="protein sequence ID" value="KAF9331479.1"/>
    <property type="molecule type" value="Genomic_DNA"/>
</dbReference>
<proteinExistence type="inferred from homology"/>
<keyword evidence="11" id="KW-0472">Membrane</keyword>
<evidence type="ECO:0000256" key="5">
    <source>
        <dbReference type="ARBA" id="ARBA00023277"/>
    </source>
</evidence>
<evidence type="ECO:0000313" key="13">
    <source>
        <dbReference type="EMBL" id="KAF9331479.1"/>
    </source>
</evidence>
<keyword evidence="4 9" id="KW-0136">Cellulose degradation</keyword>
<dbReference type="GO" id="GO:0008810">
    <property type="term" value="F:cellulase activity"/>
    <property type="evidence" value="ECO:0007669"/>
    <property type="project" value="UniProtKB-EC"/>
</dbReference>
<comment type="catalytic activity">
    <reaction evidence="1 9">
        <text>Endohydrolysis of (1-&gt;4)-beta-D-glucosidic linkages in cellulose, lichenin and cereal beta-D-glucans.</text>
        <dbReference type="EC" id="3.2.1.4"/>
    </reaction>
</comment>
<dbReference type="PANTHER" id="PTHR22298">
    <property type="entry name" value="ENDO-1,4-BETA-GLUCANASE"/>
    <property type="match status" value="1"/>
</dbReference>
<keyword evidence="5 8" id="KW-0119">Carbohydrate metabolism</keyword>
<dbReference type="Pfam" id="PF00759">
    <property type="entry name" value="Glyco_hydro_9"/>
    <property type="match status" value="1"/>
</dbReference>
<dbReference type="InterPro" id="IPR008928">
    <property type="entry name" value="6-hairpin_glycosidase_sf"/>
</dbReference>
<feature type="region of interest" description="Disordered" evidence="10">
    <location>
        <begin position="23"/>
        <end position="72"/>
    </location>
</feature>
<accession>A0A9P5VLX9</accession>
<dbReference type="Gene3D" id="1.50.10.10">
    <property type="match status" value="1"/>
</dbReference>
<keyword evidence="14" id="KW-1185">Reference proteome</keyword>
<dbReference type="GO" id="GO:0030245">
    <property type="term" value="P:cellulose catabolic process"/>
    <property type="evidence" value="ECO:0007669"/>
    <property type="project" value="UniProtKB-KW"/>
</dbReference>
<evidence type="ECO:0000313" key="14">
    <source>
        <dbReference type="Proteomes" id="UP000696485"/>
    </source>
</evidence>
<keyword evidence="11" id="KW-0812">Transmembrane</keyword>
<dbReference type="Proteomes" id="UP000696485">
    <property type="component" value="Unassembled WGS sequence"/>
</dbReference>
<feature type="transmembrane region" description="Helical" evidence="11">
    <location>
        <begin position="551"/>
        <end position="574"/>
    </location>
</feature>
<evidence type="ECO:0000256" key="2">
    <source>
        <dbReference type="ARBA" id="ARBA00007072"/>
    </source>
</evidence>
<name>A0A9P5VLX9_9FUNG</name>
<feature type="signal peptide" evidence="9">
    <location>
        <begin position="1"/>
        <end position="21"/>
    </location>
</feature>
<evidence type="ECO:0000256" key="4">
    <source>
        <dbReference type="ARBA" id="ARBA00023001"/>
    </source>
</evidence>
<evidence type="ECO:0000256" key="3">
    <source>
        <dbReference type="ARBA" id="ARBA00022801"/>
    </source>
</evidence>
<keyword evidence="6 8" id="KW-0326">Glycosidase</keyword>
<feature type="compositionally biased region" description="Pro residues" evidence="10">
    <location>
        <begin position="26"/>
        <end position="40"/>
    </location>
</feature>
<feature type="region of interest" description="Disordered" evidence="10">
    <location>
        <begin position="590"/>
        <end position="686"/>
    </location>
</feature>
<feature type="compositionally biased region" description="Basic and acidic residues" evidence="10">
    <location>
        <begin position="625"/>
        <end position="634"/>
    </location>
</feature>
<comment type="caution">
    <text evidence="13">The sequence shown here is derived from an EMBL/GenBank/DDBJ whole genome shotgun (WGS) entry which is preliminary data.</text>
</comment>
<keyword evidence="11" id="KW-1133">Transmembrane helix</keyword>
<feature type="chain" id="PRO_5040532368" description="Endoglucanase" evidence="9">
    <location>
        <begin position="22"/>
        <end position="686"/>
    </location>
</feature>
<dbReference type="EC" id="3.2.1.4" evidence="9"/>
<sequence length="686" mass="75446">MRTPGLTSLLSFLSLASLVAAQETPSPDPVSPTPTTPPSGPSRTVLPVSKTWPVATNPTYPNTTRETTQSPSFPDTEYVKLLDYSLLFYEAQRSGKLPADQRVTWRRDSVLNDGRDVGMDLSGGYFDAGDYLKFIFPLTFSMTQVCWGGIEFFEGYKLADEVKYLDQMVRWGMDWLIKAHPNNDTLYVQVGTAEIDNNYWGPDTTIPLPRATFQVNKSKPGTDVMADAAAAFASCSILYRDKLNDASYAATLQTHAESLFRLAETATPQQVYQTVVPAVSCCYQSSGYVDELAWGAAWMYTLTNDASYMTKASNYVDQLNTGGVQSGPVTWDNKLGLVYILMASSSQGSPSSNGKWQDLAASYADFTSSASKPCQYTKAGLYYCSGDSKDDSAVIAANAAWAMHMMGNQLDRKGGTQEKVVSYREFALGQIKYLLGDNPEKTPYVVGVHPNSPMNPHSASASGGFNAETIDTVPETMLHTIYGALVGGPDKNDRFGDVRSNWRQTEVALDYNAPLTGLMAYQVMTSKESPPYVVIPAGRPDLPPILNGMEIWQIILIVLCSIFVAIGICAAVCYRKRDQIRAWAAARKNKNKGGPKYQLSVNRGPRKGIEPEHGRQPYEEQELSQYDHTRDDSIVHSLAVPTPPPRATQEQFASNDNSTLRRPVPPPPLPERHDDDPILLQNASRS</sequence>
<feature type="compositionally biased region" description="Polar residues" evidence="10">
    <location>
        <begin position="54"/>
        <end position="72"/>
    </location>
</feature>
<evidence type="ECO:0000256" key="9">
    <source>
        <dbReference type="RuleBase" id="RU361166"/>
    </source>
</evidence>
<evidence type="ECO:0000256" key="8">
    <source>
        <dbReference type="PROSITE-ProRule" id="PRU10060"/>
    </source>
</evidence>
<dbReference type="InterPro" id="IPR033126">
    <property type="entry name" value="Glyco_hydro_9_Asp/Glu_AS"/>
</dbReference>
<evidence type="ECO:0000256" key="7">
    <source>
        <dbReference type="ARBA" id="ARBA00023326"/>
    </source>
</evidence>
<dbReference type="InterPro" id="IPR012341">
    <property type="entry name" value="6hp_glycosidase-like_sf"/>
</dbReference>
<evidence type="ECO:0000256" key="11">
    <source>
        <dbReference type="SAM" id="Phobius"/>
    </source>
</evidence>
<feature type="domain" description="Glycoside hydrolase family 9" evidence="12">
    <location>
        <begin position="78"/>
        <end position="519"/>
    </location>
</feature>
<evidence type="ECO:0000256" key="10">
    <source>
        <dbReference type="SAM" id="MobiDB-lite"/>
    </source>
</evidence>
<dbReference type="AlphaFoldDB" id="A0A9P5VLX9"/>
<evidence type="ECO:0000259" key="12">
    <source>
        <dbReference type="Pfam" id="PF00759"/>
    </source>
</evidence>
<feature type="active site" evidence="8">
    <location>
        <position position="497"/>
    </location>
</feature>
<keyword evidence="7 8" id="KW-0624">Polysaccharide degradation</keyword>
<evidence type="ECO:0000256" key="1">
    <source>
        <dbReference type="ARBA" id="ARBA00000966"/>
    </source>
</evidence>
<gene>
    <name evidence="13" type="ORF">BG006_005678</name>
</gene>
<keyword evidence="9" id="KW-0732">Signal</keyword>
<evidence type="ECO:0000256" key="6">
    <source>
        <dbReference type="ARBA" id="ARBA00023295"/>
    </source>
</evidence>
<dbReference type="SUPFAM" id="SSF48208">
    <property type="entry name" value="Six-hairpin glycosidases"/>
    <property type="match status" value="1"/>
</dbReference>